<dbReference type="CDD" id="cd02440">
    <property type="entry name" value="AdoMet_MTases"/>
    <property type="match status" value="1"/>
</dbReference>
<proteinExistence type="inferred from homology"/>
<protein>
    <submittedName>
        <fullName evidence="7">FAD-dependent oxidoreductase</fullName>
    </submittedName>
</protein>
<dbReference type="RefSeq" id="WP_241041792.1">
    <property type="nucleotide sequence ID" value="NZ_BAAAJF010000029.1"/>
</dbReference>
<keyword evidence="5" id="KW-0560">Oxidoreductase</keyword>
<feature type="domain" description="FAD/NAD(P)-binding" evidence="6">
    <location>
        <begin position="11"/>
        <end position="262"/>
    </location>
</feature>
<dbReference type="Proteomes" id="UP001299970">
    <property type="component" value="Unassembled WGS sequence"/>
</dbReference>
<dbReference type="EMBL" id="JAKXMK010000038">
    <property type="protein sequence ID" value="MCH6170985.1"/>
    <property type="molecule type" value="Genomic_DNA"/>
</dbReference>
<evidence type="ECO:0000256" key="5">
    <source>
        <dbReference type="ARBA" id="ARBA00023002"/>
    </source>
</evidence>
<dbReference type="PRINTS" id="PR00368">
    <property type="entry name" value="FADPNR"/>
</dbReference>
<comment type="similarity">
    <text evidence="2">Belongs to the NADH dehydrogenase family.</text>
</comment>
<evidence type="ECO:0000256" key="2">
    <source>
        <dbReference type="ARBA" id="ARBA00005272"/>
    </source>
</evidence>
<accession>A0ABS9TR12</accession>
<evidence type="ECO:0000256" key="1">
    <source>
        <dbReference type="ARBA" id="ARBA00001974"/>
    </source>
</evidence>
<dbReference type="InterPro" id="IPR051169">
    <property type="entry name" value="NADH-Q_oxidoreductase"/>
</dbReference>
<name>A0ABS9TR12_9PSEU</name>
<evidence type="ECO:0000313" key="8">
    <source>
        <dbReference type="Proteomes" id="UP001299970"/>
    </source>
</evidence>
<sequence length="359" mass="38715">MTNKRKTAGDRVLVLGAGYGGLMAALRAADEADVTVIDPAAHFSERVREHEVAAGRDDISHPLSSFLEKKRIRHVAARVTDIDPVRKEVVTDDRRRHPYDLLVYALGSRTQTFGDGSTEDGRLFTSETARYLRKRLDDGPGTLTVVGGGATGVEMASELAEAERAWKISMVTAGEVGPALSEKGRTHVRSTFRDLGISLEEGRPAAPEDLDADVIVWTASLRANAEIARSAGLALTVDGRIQVDAMLRSVSHPDIYVVGDAAAARTAAAGELRMACATALPLGSRAGRNIVAELRGKRPKPLSFRYYAQVMSLGRRNGLVQFVGADDKPKDLIVTGRKAALLKEQVVRSTVRSLRLAAR</sequence>
<dbReference type="Gene3D" id="3.50.50.100">
    <property type="match status" value="1"/>
</dbReference>
<comment type="caution">
    <text evidence="7">The sequence shown here is derived from an EMBL/GenBank/DDBJ whole genome shotgun (WGS) entry which is preliminary data.</text>
</comment>
<keyword evidence="3" id="KW-0285">Flavoprotein</keyword>
<keyword evidence="8" id="KW-1185">Reference proteome</keyword>
<evidence type="ECO:0000313" key="7">
    <source>
        <dbReference type="EMBL" id="MCH6170985.1"/>
    </source>
</evidence>
<dbReference type="Pfam" id="PF07992">
    <property type="entry name" value="Pyr_redox_2"/>
    <property type="match status" value="1"/>
</dbReference>
<evidence type="ECO:0000256" key="4">
    <source>
        <dbReference type="ARBA" id="ARBA00022827"/>
    </source>
</evidence>
<dbReference type="PANTHER" id="PTHR42913:SF3">
    <property type="entry name" value="64 KDA MITOCHONDRIAL NADH DEHYDROGENASE (EUROFUNG)"/>
    <property type="match status" value="1"/>
</dbReference>
<dbReference type="PANTHER" id="PTHR42913">
    <property type="entry name" value="APOPTOSIS-INDUCING FACTOR 1"/>
    <property type="match status" value="1"/>
</dbReference>
<comment type="cofactor">
    <cofactor evidence="1">
        <name>FAD</name>
        <dbReference type="ChEBI" id="CHEBI:57692"/>
    </cofactor>
</comment>
<dbReference type="SUPFAM" id="SSF51905">
    <property type="entry name" value="FAD/NAD(P)-binding domain"/>
    <property type="match status" value="1"/>
</dbReference>
<dbReference type="InterPro" id="IPR023753">
    <property type="entry name" value="FAD/NAD-binding_dom"/>
</dbReference>
<evidence type="ECO:0000256" key="3">
    <source>
        <dbReference type="ARBA" id="ARBA00022630"/>
    </source>
</evidence>
<reference evidence="7 8" key="1">
    <citation type="submission" date="2022-03" db="EMBL/GenBank/DDBJ databases">
        <title>Pseudonocardia alaer sp. nov., a novel actinomycete isolated from reed forest soil.</title>
        <authorList>
            <person name="Wang L."/>
        </authorList>
    </citation>
    <scope>NUCLEOTIDE SEQUENCE [LARGE SCALE GENOMIC DNA]</scope>
    <source>
        <strain evidence="7 8">Y-16303</strain>
    </source>
</reference>
<gene>
    <name evidence="7" type="ORF">MMF94_35235</name>
</gene>
<keyword evidence="4" id="KW-0274">FAD</keyword>
<dbReference type="PRINTS" id="PR00469">
    <property type="entry name" value="PNDRDTASEII"/>
</dbReference>
<evidence type="ECO:0000259" key="6">
    <source>
        <dbReference type="Pfam" id="PF07992"/>
    </source>
</evidence>
<dbReference type="InterPro" id="IPR036188">
    <property type="entry name" value="FAD/NAD-bd_sf"/>
</dbReference>
<organism evidence="7 8">
    <name type="scientific">Pseudonocardia alaniniphila</name>
    <dbReference type="NCBI Taxonomy" id="75291"/>
    <lineage>
        <taxon>Bacteria</taxon>
        <taxon>Bacillati</taxon>
        <taxon>Actinomycetota</taxon>
        <taxon>Actinomycetes</taxon>
        <taxon>Pseudonocardiales</taxon>
        <taxon>Pseudonocardiaceae</taxon>
        <taxon>Pseudonocardia</taxon>
    </lineage>
</organism>